<keyword evidence="2 12" id="KW-0808">Transferase</keyword>
<keyword evidence="6 12" id="KW-0695">RNA-directed DNA polymerase</keyword>
<evidence type="ECO:0000256" key="9">
    <source>
        <dbReference type="ARBA" id="ARBA00034120"/>
    </source>
</evidence>
<dbReference type="PROSITE" id="PS50878">
    <property type="entry name" value="RT_POL"/>
    <property type="match status" value="1"/>
</dbReference>
<dbReference type="EMBL" id="CP163443">
    <property type="protein sequence ID" value="XDQ51088.1"/>
    <property type="molecule type" value="Genomic_DNA"/>
</dbReference>
<evidence type="ECO:0000256" key="10">
    <source>
        <dbReference type="ARBA" id="ARBA00048173"/>
    </source>
</evidence>
<gene>
    <name evidence="12" type="primary">ltrA</name>
    <name evidence="12" type="ORF">AB5J53_05100</name>
</gene>
<dbReference type="InterPro" id="IPR043502">
    <property type="entry name" value="DNA/RNA_pol_sf"/>
</dbReference>
<evidence type="ECO:0000256" key="8">
    <source>
        <dbReference type="ARBA" id="ARBA00025589"/>
    </source>
</evidence>
<dbReference type="PANTHER" id="PTHR34047:SF3">
    <property type="entry name" value="BLR2052 PROTEIN"/>
    <property type="match status" value="1"/>
</dbReference>
<dbReference type="NCBIfam" id="TIGR04416">
    <property type="entry name" value="group_II_RT_mat"/>
    <property type="match status" value="1"/>
</dbReference>
<evidence type="ECO:0000313" key="12">
    <source>
        <dbReference type="EMBL" id="XDQ51088.1"/>
    </source>
</evidence>
<name>A0AB39R5K1_9ACTN</name>
<dbReference type="InterPro" id="IPR013597">
    <property type="entry name" value="Mat_intron_G2"/>
</dbReference>
<evidence type="ECO:0000256" key="7">
    <source>
        <dbReference type="ARBA" id="ARBA00023118"/>
    </source>
</evidence>
<dbReference type="GO" id="GO:0003723">
    <property type="term" value="F:RNA binding"/>
    <property type="evidence" value="ECO:0007669"/>
    <property type="project" value="InterPro"/>
</dbReference>
<dbReference type="GO" id="GO:0046872">
    <property type="term" value="F:metal ion binding"/>
    <property type="evidence" value="ECO:0007669"/>
    <property type="project" value="UniProtKB-KW"/>
</dbReference>
<evidence type="ECO:0000256" key="4">
    <source>
        <dbReference type="ARBA" id="ARBA00022723"/>
    </source>
</evidence>
<dbReference type="PRINTS" id="PR00866">
    <property type="entry name" value="RNADNAPOLMS"/>
</dbReference>
<dbReference type="InterPro" id="IPR051083">
    <property type="entry name" value="GrpII_Intron_Splice-Mob/Def"/>
</dbReference>
<dbReference type="GO" id="GO:0003964">
    <property type="term" value="F:RNA-directed DNA polymerase activity"/>
    <property type="evidence" value="ECO:0007669"/>
    <property type="project" value="UniProtKB-KW"/>
</dbReference>
<proteinExistence type="inferred from homology"/>
<dbReference type="Pfam" id="PF08388">
    <property type="entry name" value="GIIM"/>
    <property type="match status" value="1"/>
</dbReference>
<evidence type="ECO:0000256" key="5">
    <source>
        <dbReference type="ARBA" id="ARBA00022842"/>
    </source>
</evidence>
<dbReference type="InterPro" id="IPR000477">
    <property type="entry name" value="RT_dom"/>
</dbReference>
<keyword evidence="4" id="KW-0479">Metal-binding</keyword>
<dbReference type="Pfam" id="PF00078">
    <property type="entry name" value="RVT_1"/>
    <property type="match status" value="1"/>
</dbReference>
<keyword evidence="3 12" id="KW-0548">Nucleotidyltransferase</keyword>
<dbReference type="AlphaFoldDB" id="A0AB39R5K1"/>
<keyword evidence="5" id="KW-0460">Magnesium</keyword>
<comment type="catalytic activity">
    <reaction evidence="10">
        <text>DNA(n) + a 2'-deoxyribonucleoside 5'-triphosphate = DNA(n+1) + diphosphate</text>
        <dbReference type="Rhea" id="RHEA:22508"/>
        <dbReference type="Rhea" id="RHEA-COMP:17339"/>
        <dbReference type="Rhea" id="RHEA-COMP:17340"/>
        <dbReference type="ChEBI" id="CHEBI:33019"/>
        <dbReference type="ChEBI" id="CHEBI:61560"/>
        <dbReference type="ChEBI" id="CHEBI:173112"/>
        <dbReference type="EC" id="2.7.7.49"/>
    </reaction>
</comment>
<dbReference type="InterPro" id="IPR030931">
    <property type="entry name" value="Group_II_RT_mat"/>
</dbReference>
<evidence type="ECO:0000256" key="1">
    <source>
        <dbReference type="ARBA" id="ARBA00012493"/>
    </source>
</evidence>
<dbReference type="InterPro" id="IPR043128">
    <property type="entry name" value="Rev_trsase/Diguanyl_cyclase"/>
</dbReference>
<dbReference type="PANTHER" id="PTHR34047">
    <property type="entry name" value="NUCLEAR INTRON MATURASE 1, MITOCHONDRIAL-RELATED"/>
    <property type="match status" value="1"/>
</dbReference>
<dbReference type="Gene3D" id="3.30.70.270">
    <property type="match status" value="1"/>
</dbReference>
<dbReference type="CDD" id="cd01651">
    <property type="entry name" value="RT_G2_intron"/>
    <property type="match status" value="1"/>
</dbReference>
<dbReference type="InterPro" id="IPR000123">
    <property type="entry name" value="Reverse_transcriptase_msDNA"/>
</dbReference>
<evidence type="ECO:0000256" key="6">
    <source>
        <dbReference type="ARBA" id="ARBA00022918"/>
    </source>
</evidence>
<organism evidence="12">
    <name type="scientific">Streptomyces sp. R41</name>
    <dbReference type="NCBI Taxonomy" id="3238632"/>
    <lineage>
        <taxon>Bacteria</taxon>
        <taxon>Bacillati</taxon>
        <taxon>Actinomycetota</taxon>
        <taxon>Actinomycetes</taxon>
        <taxon>Kitasatosporales</taxon>
        <taxon>Streptomycetaceae</taxon>
        <taxon>Streptomyces</taxon>
    </lineage>
</organism>
<dbReference type="SUPFAM" id="SSF56672">
    <property type="entry name" value="DNA/RNA polymerases"/>
    <property type="match status" value="1"/>
</dbReference>
<evidence type="ECO:0000259" key="11">
    <source>
        <dbReference type="PROSITE" id="PS50878"/>
    </source>
</evidence>
<sequence>MNKLKAPDKPFEISKRAVWEAWEKVKANKGAPGVDGQTIAEFGADLKNNLYKIWNRMSSGSYFPQPVRAVEIEKAHGGGMRILGVPSVADRIAQTVVAQELEAKVETIFHPDSYGYRPQRSALDAVMACRQRCWRTDWVIDLDIRKFFDTVPWDLVVKAVEANTELPWVVLYVKRWLEAPMMLPDGSLQVRDRGTPQGSAVSPVLANLFLHYAFDAWMTREFPGVVFERYVDDAVVHCVSEAQAHHVLAALQQRMGEVGLELHPDKTRVVYCKDSNRRGSHEHTAFTFLGFTFRARQVRLKTGKMFTGFNPAISNDALNKISRRVRSWRLHLHTEVSEADLARLINPVVRGWMQYYGAFYRSALYPLLGRINAYLMRWIRKKYKRLRGRKKAQEAWNRTVTQRPRFFAHWAWVPTVPVVW</sequence>
<feature type="domain" description="Reverse transcriptase" evidence="11">
    <location>
        <begin position="53"/>
        <end position="293"/>
    </location>
</feature>
<dbReference type="RefSeq" id="WP_369244429.1">
    <property type="nucleotide sequence ID" value="NZ_CP163443.1"/>
</dbReference>
<dbReference type="EC" id="2.7.7.49" evidence="1"/>
<accession>A0AB39R5K1</accession>
<comment type="function">
    <text evidence="8">Poorly processive, error-prone DNA polymerase involved in untargeted mutagenesis. Copies undamaged DNA at stalled replication forks, which arise in vivo from mismatched or misaligned primer ends. These misaligned primers can be extended by PolIV. Exhibits no 3'-5' exonuclease (proofreading) activity. May be involved in translesional synthesis, in conjunction with the beta clamp from PolIII.</text>
</comment>
<protein>
    <recommendedName>
        <fullName evidence="1">RNA-directed DNA polymerase</fullName>
        <ecNumber evidence="1">2.7.7.49</ecNumber>
    </recommendedName>
</protein>
<evidence type="ECO:0000256" key="2">
    <source>
        <dbReference type="ARBA" id="ARBA00022679"/>
    </source>
</evidence>
<comment type="similarity">
    <text evidence="9">Belongs to the bacterial reverse transcriptase family.</text>
</comment>
<keyword evidence="7" id="KW-0051">Antiviral defense</keyword>
<evidence type="ECO:0000256" key="3">
    <source>
        <dbReference type="ARBA" id="ARBA00022695"/>
    </source>
</evidence>
<dbReference type="GO" id="GO:0051607">
    <property type="term" value="P:defense response to virus"/>
    <property type="evidence" value="ECO:0007669"/>
    <property type="project" value="UniProtKB-KW"/>
</dbReference>
<reference evidence="12" key="1">
    <citation type="submission" date="2024-07" db="EMBL/GenBank/DDBJ databases">
        <authorList>
            <person name="Yu S.T."/>
        </authorList>
    </citation>
    <scope>NUCLEOTIDE SEQUENCE</scope>
    <source>
        <strain evidence="12">R41</strain>
    </source>
</reference>